<gene>
    <name evidence="2" type="ORF">F2Q70_00004157</name>
</gene>
<dbReference type="AlphaFoldDB" id="A0A8S9IJR2"/>
<sequence length="254" mass="28881">MTKRRDLRPAKSTRNCGTTCPTKVLLPRSCPIDLEAKQRFASGCNIYRSSRVRALIPRNLQEKSTGPTGSEHESLESLKSWRRIGLVPPEEGMRKITVFTRLLPSTELLHPRVRAYVLQKIILLLMSSYGDTNKNEVMRQEDGSRLSLQCESNIKNSYFRAGQQIAYSRFQLIQVIFTSQTYESCHPSTCKARILNLPRPKKNPKKETSERRPVYAKPKGPATDKLVFMPTEASSITPSGLAPTRENYFRPRAP</sequence>
<comment type="caution">
    <text evidence="2">The sequence shown here is derived from an EMBL/GenBank/DDBJ whole genome shotgun (WGS) entry which is preliminary data.</text>
</comment>
<reference evidence="2" key="1">
    <citation type="submission" date="2019-12" db="EMBL/GenBank/DDBJ databases">
        <title>Genome sequencing and annotation of Brassica cretica.</title>
        <authorList>
            <person name="Studholme D.J."/>
            <person name="Sarris P.F."/>
        </authorList>
    </citation>
    <scope>NUCLEOTIDE SEQUENCE</scope>
    <source>
        <strain evidence="2">PFS-102/07</strain>
        <tissue evidence="2">Leaf</tissue>
    </source>
</reference>
<dbReference type="EMBL" id="QGKY02001015">
    <property type="protein sequence ID" value="KAF2570178.1"/>
    <property type="molecule type" value="Genomic_DNA"/>
</dbReference>
<evidence type="ECO:0000313" key="2">
    <source>
        <dbReference type="EMBL" id="KAF2570178.1"/>
    </source>
</evidence>
<proteinExistence type="predicted"/>
<feature type="region of interest" description="Disordered" evidence="1">
    <location>
        <begin position="197"/>
        <end position="254"/>
    </location>
</feature>
<organism evidence="2">
    <name type="scientific">Brassica cretica</name>
    <name type="common">Mustard</name>
    <dbReference type="NCBI Taxonomy" id="69181"/>
    <lineage>
        <taxon>Eukaryota</taxon>
        <taxon>Viridiplantae</taxon>
        <taxon>Streptophyta</taxon>
        <taxon>Embryophyta</taxon>
        <taxon>Tracheophyta</taxon>
        <taxon>Spermatophyta</taxon>
        <taxon>Magnoliopsida</taxon>
        <taxon>eudicotyledons</taxon>
        <taxon>Gunneridae</taxon>
        <taxon>Pentapetalae</taxon>
        <taxon>rosids</taxon>
        <taxon>malvids</taxon>
        <taxon>Brassicales</taxon>
        <taxon>Brassicaceae</taxon>
        <taxon>Brassiceae</taxon>
        <taxon>Brassica</taxon>
    </lineage>
</organism>
<accession>A0A8S9IJR2</accession>
<evidence type="ECO:0000256" key="1">
    <source>
        <dbReference type="SAM" id="MobiDB-lite"/>
    </source>
</evidence>
<name>A0A8S9IJR2_BRACR</name>
<protein>
    <submittedName>
        <fullName evidence="2">Uncharacterized protein</fullName>
    </submittedName>
</protein>